<dbReference type="InterPro" id="IPR043168">
    <property type="entry name" value="DegV_C"/>
</dbReference>
<sequence>MAKIALACDSAADIPKEAVAAHNIHVLPLTVIFGEEALKEGVDISVEAFYERVQAEETLPTTSQPPLGEFVALYEQLAEEGYEDVIFVTLAATISGTNQTAQTAATMVDGIRVHVFDSQIATYPEGFYVLEAAQMIEQGQDVPAILERLESIRTRGIEAYFMVDDLNHLHRGGRLTGAQAFIGSLLRMKPLLSFENSGIHPKEKIRTKKKAIQRLKEIFAEKYTKDKPIRMAALHAHSPEDAEAFKAWVNDVYPEVDIITTSIGPVIGTHVGTGTVAIVWYEK</sequence>
<dbReference type="AlphaFoldDB" id="A0A8J2YG10"/>
<dbReference type="PROSITE" id="PS51482">
    <property type="entry name" value="DEGV"/>
    <property type="match status" value="1"/>
</dbReference>
<reference evidence="2" key="2">
    <citation type="submission" date="2020-09" db="EMBL/GenBank/DDBJ databases">
        <authorList>
            <person name="Sun Q."/>
            <person name="Zhou Y."/>
        </authorList>
    </citation>
    <scope>NUCLEOTIDE SEQUENCE</scope>
    <source>
        <strain evidence="2">CGMCC 1.15371</strain>
    </source>
</reference>
<dbReference type="InterPro" id="IPR050270">
    <property type="entry name" value="DegV_domain_contain"/>
</dbReference>
<keyword evidence="1" id="KW-0446">Lipid-binding</keyword>
<dbReference type="SUPFAM" id="SSF82549">
    <property type="entry name" value="DAK1/DegV-like"/>
    <property type="match status" value="1"/>
</dbReference>
<dbReference type="InterPro" id="IPR003797">
    <property type="entry name" value="DegV"/>
</dbReference>
<keyword evidence="3" id="KW-1185">Reference proteome</keyword>
<organism evidence="2 3">
    <name type="scientific">Pullulanibacillus camelliae</name>
    <dbReference type="NCBI Taxonomy" id="1707096"/>
    <lineage>
        <taxon>Bacteria</taxon>
        <taxon>Bacillati</taxon>
        <taxon>Bacillota</taxon>
        <taxon>Bacilli</taxon>
        <taxon>Bacillales</taxon>
        <taxon>Sporolactobacillaceae</taxon>
        <taxon>Pullulanibacillus</taxon>
    </lineage>
</organism>
<dbReference type="PANTHER" id="PTHR33434:SF2">
    <property type="entry name" value="FATTY ACID-BINDING PROTEIN TM_1468"/>
    <property type="match status" value="1"/>
</dbReference>
<proteinExistence type="predicted"/>
<dbReference type="Gene3D" id="3.40.50.10170">
    <property type="match status" value="1"/>
</dbReference>
<dbReference type="EMBL" id="BMIR01000005">
    <property type="protein sequence ID" value="GGE36110.1"/>
    <property type="molecule type" value="Genomic_DNA"/>
</dbReference>
<dbReference type="Pfam" id="PF02645">
    <property type="entry name" value="DegV"/>
    <property type="match status" value="1"/>
</dbReference>
<dbReference type="GO" id="GO:0008289">
    <property type="term" value="F:lipid binding"/>
    <property type="evidence" value="ECO:0007669"/>
    <property type="project" value="UniProtKB-KW"/>
</dbReference>
<protein>
    <submittedName>
        <fullName evidence="2">Protein DegV</fullName>
    </submittedName>
</protein>
<dbReference type="Gene3D" id="3.30.1180.10">
    <property type="match status" value="1"/>
</dbReference>
<name>A0A8J2YG10_9BACL</name>
<dbReference type="NCBIfam" id="TIGR00762">
    <property type="entry name" value="DegV"/>
    <property type="match status" value="1"/>
</dbReference>
<reference evidence="2" key="1">
    <citation type="journal article" date="2014" name="Int. J. Syst. Evol. Microbiol.">
        <title>Complete genome sequence of Corynebacterium casei LMG S-19264T (=DSM 44701T), isolated from a smear-ripened cheese.</title>
        <authorList>
            <consortium name="US DOE Joint Genome Institute (JGI-PGF)"/>
            <person name="Walter F."/>
            <person name="Albersmeier A."/>
            <person name="Kalinowski J."/>
            <person name="Ruckert C."/>
        </authorList>
    </citation>
    <scope>NUCLEOTIDE SEQUENCE</scope>
    <source>
        <strain evidence="2">CGMCC 1.15371</strain>
    </source>
</reference>
<dbReference type="PANTHER" id="PTHR33434">
    <property type="entry name" value="DEGV DOMAIN-CONTAINING PROTEIN DR_1986-RELATED"/>
    <property type="match status" value="1"/>
</dbReference>
<dbReference type="Proteomes" id="UP000628775">
    <property type="component" value="Unassembled WGS sequence"/>
</dbReference>
<accession>A0A8J2YG10</accession>
<comment type="caution">
    <text evidence="2">The sequence shown here is derived from an EMBL/GenBank/DDBJ whole genome shotgun (WGS) entry which is preliminary data.</text>
</comment>
<evidence type="ECO:0000256" key="1">
    <source>
        <dbReference type="ARBA" id="ARBA00023121"/>
    </source>
</evidence>
<evidence type="ECO:0000313" key="2">
    <source>
        <dbReference type="EMBL" id="GGE36110.1"/>
    </source>
</evidence>
<evidence type="ECO:0000313" key="3">
    <source>
        <dbReference type="Proteomes" id="UP000628775"/>
    </source>
</evidence>
<gene>
    <name evidence="2" type="primary">degV</name>
    <name evidence="2" type="ORF">GCM10011391_13650</name>
</gene>